<evidence type="ECO:0000313" key="2">
    <source>
        <dbReference type="EMBL" id="KAF5757461.1"/>
    </source>
</evidence>
<evidence type="ECO:0000256" key="1">
    <source>
        <dbReference type="SAM" id="MobiDB-lite"/>
    </source>
</evidence>
<protein>
    <submittedName>
        <fullName evidence="2">Uncharacterized protein</fullName>
    </submittedName>
</protein>
<feature type="region of interest" description="Disordered" evidence="1">
    <location>
        <begin position="1"/>
        <end position="41"/>
    </location>
</feature>
<dbReference type="AlphaFoldDB" id="A0A9K3DNV6"/>
<sequence>MAATERKEYQSESSGKKPPYSPTCRNEGSLFEENDRIPQCD</sequence>
<gene>
    <name evidence="2" type="ORF">HanXRQr2_Chr17g0826971</name>
</gene>
<evidence type="ECO:0000313" key="3">
    <source>
        <dbReference type="Proteomes" id="UP000215914"/>
    </source>
</evidence>
<dbReference type="EMBL" id="MNCJ02000332">
    <property type="protein sequence ID" value="KAF5757461.1"/>
    <property type="molecule type" value="Genomic_DNA"/>
</dbReference>
<reference evidence="2" key="1">
    <citation type="journal article" date="2017" name="Nature">
        <title>The sunflower genome provides insights into oil metabolism, flowering and Asterid evolution.</title>
        <authorList>
            <person name="Badouin H."/>
            <person name="Gouzy J."/>
            <person name="Grassa C.J."/>
            <person name="Murat F."/>
            <person name="Staton S.E."/>
            <person name="Cottret L."/>
            <person name="Lelandais-Briere C."/>
            <person name="Owens G.L."/>
            <person name="Carrere S."/>
            <person name="Mayjonade B."/>
            <person name="Legrand L."/>
            <person name="Gill N."/>
            <person name="Kane N.C."/>
            <person name="Bowers J.E."/>
            <person name="Hubner S."/>
            <person name="Bellec A."/>
            <person name="Berard A."/>
            <person name="Berges H."/>
            <person name="Blanchet N."/>
            <person name="Boniface M.C."/>
            <person name="Brunel D."/>
            <person name="Catrice O."/>
            <person name="Chaidir N."/>
            <person name="Claudel C."/>
            <person name="Donnadieu C."/>
            <person name="Faraut T."/>
            <person name="Fievet G."/>
            <person name="Helmstetter N."/>
            <person name="King M."/>
            <person name="Knapp S.J."/>
            <person name="Lai Z."/>
            <person name="Le Paslier M.C."/>
            <person name="Lippi Y."/>
            <person name="Lorenzon L."/>
            <person name="Mandel J.R."/>
            <person name="Marage G."/>
            <person name="Marchand G."/>
            <person name="Marquand E."/>
            <person name="Bret-Mestries E."/>
            <person name="Morien E."/>
            <person name="Nambeesan S."/>
            <person name="Nguyen T."/>
            <person name="Pegot-Espagnet P."/>
            <person name="Pouilly N."/>
            <person name="Raftis F."/>
            <person name="Sallet E."/>
            <person name="Schiex T."/>
            <person name="Thomas J."/>
            <person name="Vandecasteele C."/>
            <person name="Vares D."/>
            <person name="Vear F."/>
            <person name="Vautrin S."/>
            <person name="Crespi M."/>
            <person name="Mangin B."/>
            <person name="Burke J.M."/>
            <person name="Salse J."/>
            <person name="Munos S."/>
            <person name="Vincourt P."/>
            <person name="Rieseberg L.H."/>
            <person name="Langlade N.B."/>
        </authorList>
    </citation>
    <scope>NUCLEOTIDE SEQUENCE</scope>
    <source>
        <tissue evidence="2">Leaves</tissue>
    </source>
</reference>
<reference evidence="2" key="2">
    <citation type="submission" date="2020-06" db="EMBL/GenBank/DDBJ databases">
        <title>Helianthus annuus Genome sequencing and assembly Release 2.</title>
        <authorList>
            <person name="Gouzy J."/>
            <person name="Langlade N."/>
            <person name="Munos S."/>
        </authorList>
    </citation>
    <scope>NUCLEOTIDE SEQUENCE</scope>
    <source>
        <tissue evidence="2">Leaves</tissue>
    </source>
</reference>
<proteinExistence type="predicted"/>
<comment type="caution">
    <text evidence="2">The sequence shown here is derived from an EMBL/GenBank/DDBJ whole genome shotgun (WGS) entry which is preliminary data.</text>
</comment>
<dbReference type="Gramene" id="mRNA:HanXRQr2_Chr17g0826971">
    <property type="protein sequence ID" value="mRNA:HanXRQr2_Chr17g0826971"/>
    <property type="gene ID" value="HanXRQr2_Chr17g0826971"/>
</dbReference>
<keyword evidence="3" id="KW-1185">Reference proteome</keyword>
<feature type="compositionally biased region" description="Basic and acidic residues" evidence="1">
    <location>
        <begin position="1"/>
        <end position="10"/>
    </location>
</feature>
<name>A0A9K3DNV6_HELAN</name>
<accession>A0A9K3DNV6</accession>
<organism evidence="2 3">
    <name type="scientific">Helianthus annuus</name>
    <name type="common">Common sunflower</name>
    <dbReference type="NCBI Taxonomy" id="4232"/>
    <lineage>
        <taxon>Eukaryota</taxon>
        <taxon>Viridiplantae</taxon>
        <taxon>Streptophyta</taxon>
        <taxon>Embryophyta</taxon>
        <taxon>Tracheophyta</taxon>
        <taxon>Spermatophyta</taxon>
        <taxon>Magnoliopsida</taxon>
        <taxon>eudicotyledons</taxon>
        <taxon>Gunneridae</taxon>
        <taxon>Pentapetalae</taxon>
        <taxon>asterids</taxon>
        <taxon>campanulids</taxon>
        <taxon>Asterales</taxon>
        <taxon>Asteraceae</taxon>
        <taxon>Asteroideae</taxon>
        <taxon>Heliantheae alliance</taxon>
        <taxon>Heliantheae</taxon>
        <taxon>Helianthus</taxon>
    </lineage>
</organism>
<dbReference type="Proteomes" id="UP000215914">
    <property type="component" value="Unassembled WGS sequence"/>
</dbReference>